<protein>
    <submittedName>
        <fullName evidence="2">Uncharacterized protein</fullName>
    </submittedName>
</protein>
<proteinExistence type="predicted"/>
<dbReference type="EMBL" id="CAUOFW020001647">
    <property type="protein sequence ID" value="CAK9147141.1"/>
    <property type="molecule type" value="Genomic_DNA"/>
</dbReference>
<organism evidence="2 3">
    <name type="scientific">Ilex paraguariensis</name>
    <name type="common">yerba mate</name>
    <dbReference type="NCBI Taxonomy" id="185542"/>
    <lineage>
        <taxon>Eukaryota</taxon>
        <taxon>Viridiplantae</taxon>
        <taxon>Streptophyta</taxon>
        <taxon>Embryophyta</taxon>
        <taxon>Tracheophyta</taxon>
        <taxon>Spermatophyta</taxon>
        <taxon>Magnoliopsida</taxon>
        <taxon>eudicotyledons</taxon>
        <taxon>Gunneridae</taxon>
        <taxon>Pentapetalae</taxon>
        <taxon>asterids</taxon>
        <taxon>campanulids</taxon>
        <taxon>Aquifoliales</taxon>
        <taxon>Aquifoliaceae</taxon>
        <taxon>Ilex</taxon>
    </lineage>
</organism>
<evidence type="ECO:0000313" key="3">
    <source>
        <dbReference type="Proteomes" id="UP001642360"/>
    </source>
</evidence>
<keyword evidence="1" id="KW-0732">Signal</keyword>
<evidence type="ECO:0000313" key="2">
    <source>
        <dbReference type="EMBL" id="CAK9147141.1"/>
    </source>
</evidence>
<dbReference type="Proteomes" id="UP001642360">
    <property type="component" value="Unassembled WGS sequence"/>
</dbReference>
<evidence type="ECO:0000256" key="1">
    <source>
        <dbReference type="SAM" id="SignalP"/>
    </source>
</evidence>
<reference evidence="2 3" key="1">
    <citation type="submission" date="2024-02" db="EMBL/GenBank/DDBJ databases">
        <authorList>
            <person name="Vignale AGUSTIN F."/>
            <person name="Sosa J E."/>
            <person name="Modenutti C."/>
        </authorList>
    </citation>
    <scope>NUCLEOTIDE SEQUENCE [LARGE SCALE GENOMIC DNA]</scope>
</reference>
<gene>
    <name evidence="2" type="ORF">ILEXP_LOCUS15020</name>
</gene>
<dbReference type="AlphaFoldDB" id="A0ABC8RQ90"/>
<name>A0ABC8RQ90_9AQUA</name>
<comment type="caution">
    <text evidence="2">The sequence shown here is derived from an EMBL/GenBank/DDBJ whole genome shotgun (WGS) entry which is preliminary data.</text>
</comment>
<feature type="signal peptide" evidence="1">
    <location>
        <begin position="1"/>
        <end position="24"/>
    </location>
</feature>
<keyword evidence="3" id="KW-1185">Reference proteome</keyword>
<sequence length="101" mass="11248">MLAGQVAIGVVQLLYTTLMSPLVGKMVTGCAPGQDVEYTTMPAGWNVLNVKHQGILEEQFEEDELRETIELIRTFSALLILQKHLLILLFVFTSFSCLSSF</sequence>
<accession>A0ABC8RQ90</accession>
<feature type="chain" id="PRO_5044775146" evidence="1">
    <location>
        <begin position="25"/>
        <end position="101"/>
    </location>
</feature>